<proteinExistence type="predicted"/>
<dbReference type="AlphaFoldDB" id="A0A6B9G8B1"/>
<dbReference type="RefSeq" id="WP_208714920.1">
    <property type="nucleotide sequence ID" value="NZ_CP024768.1"/>
</dbReference>
<evidence type="ECO:0000313" key="1">
    <source>
        <dbReference type="EMBL" id="QGY29049.1"/>
    </source>
</evidence>
<dbReference type="Proteomes" id="UP000502005">
    <property type="component" value="Chromosome"/>
</dbReference>
<accession>A0A6B9G8B1</accession>
<gene>
    <name evidence="1" type="ORF">CUN67_08950</name>
</gene>
<dbReference type="EMBL" id="CP024768">
    <property type="protein sequence ID" value="QGY29049.1"/>
    <property type="molecule type" value="Genomic_DNA"/>
</dbReference>
<sequence>MSELIVVTGSEVSTEKKQSGIRITDASDTSKAALKYADELQREFAELLYKPMAQADIKIAGRFHSLISELRFMVSMTAKNVEKGR</sequence>
<evidence type="ECO:0000313" key="2">
    <source>
        <dbReference type="Proteomes" id="UP000502005"/>
    </source>
</evidence>
<reference evidence="1 2" key="1">
    <citation type="submission" date="2017-11" db="EMBL/GenBank/DDBJ databases">
        <title>Genome sequence of Pantoea cypripedii NE1.</title>
        <authorList>
            <person name="Nascimento F.X."/>
        </authorList>
    </citation>
    <scope>NUCLEOTIDE SEQUENCE [LARGE SCALE GENOMIC DNA]</scope>
    <source>
        <strain evidence="1 2">NE1</strain>
    </source>
</reference>
<protein>
    <submittedName>
        <fullName evidence="1">Uncharacterized protein</fullName>
    </submittedName>
</protein>
<name>A0A6B9G8B1_PANCY</name>
<organism evidence="1 2">
    <name type="scientific">Pantoea cypripedii</name>
    <name type="common">Pectobacterium cypripedii</name>
    <name type="synonym">Erwinia cypripedii</name>
    <dbReference type="NCBI Taxonomy" id="55209"/>
    <lineage>
        <taxon>Bacteria</taxon>
        <taxon>Pseudomonadati</taxon>
        <taxon>Pseudomonadota</taxon>
        <taxon>Gammaproteobacteria</taxon>
        <taxon>Enterobacterales</taxon>
        <taxon>Erwiniaceae</taxon>
        <taxon>Pantoea</taxon>
    </lineage>
</organism>